<evidence type="ECO:0000313" key="3">
    <source>
        <dbReference type="Proteomes" id="UP001307849"/>
    </source>
</evidence>
<sequence>MRHSRSGSRTPSPPLQRSEPMNTASRNIQPNERLMLSNALQLNPRVQRRPQKPKQPRPANRNIFTSLNRDVPVNERLFAQAQTIAESMDLQPGPRNSREEQIDLTYALARYVKTSRNIRKSTTKALDLSRWEATTPTQTLSIPQGVPSPYTQGQISILSMGPTSPTLSHQQASVYTPERIVAHAGAQFEAIEEEFDTEDML</sequence>
<name>A0AAN8S0B9_9PEZI</name>
<feature type="compositionally biased region" description="Basic residues" evidence="1">
    <location>
        <begin position="46"/>
        <end position="55"/>
    </location>
</feature>
<dbReference type="Proteomes" id="UP001307849">
    <property type="component" value="Unassembled WGS sequence"/>
</dbReference>
<accession>A0AAN8S0B9</accession>
<protein>
    <submittedName>
        <fullName evidence="2">Uncharacterized protein</fullName>
    </submittedName>
</protein>
<comment type="caution">
    <text evidence="2">The sequence shown here is derived from an EMBL/GenBank/DDBJ whole genome shotgun (WGS) entry which is preliminary data.</text>
</comment>
<organism evidence="2 3">
    <name type="scientific">Arthrobotrys conoides</name>
    <dbReference type="NCBI Taxonomy" id="74498"/>
    <lineage>
        <taxon>Eukaryota</taxon>
        <taxon>Fungi</taxon>
        <taxon>Dikarya</taxon>
        <taxon>Ascomycota</taxon>
        <taxon>Pezizomycotina</taxon>
        <taxon>Orbiliomycetes</taxon>
        <taxon>Orbiliales</taxon>
        <taxon>Orbiliaceae</taxon>
        <taxon>Arthrobotrys</taxon>
    </lineage>
</organism>
<feature type="compositionally biased region" description="Polar residues" evidence="1">
    <location>
        <begin position="19"/>
        <end position="30"/>
    </location>
</feature>
<feature type="region of interest" description="Disordered" evidence="1">
    <location>
        <begin position="1"/>
        <end position="68"/>
    </location>
</feature>
<proteinExistence type="predicted"/>
<dbReference type="EMBL" id="JAVHJM010000002">
    <property type="protein sequence ID" value="KAK6518594.1"/>
    <property type="molecule type" value="Genomic_DNA"/>
</dbReference>
<dbReference type="AlphaFoldDB" id="A0AAN8S0B9"/>
<reference evidence="2 3" key="1">
    <citation type="submission" date="2019-10" db="EMBL/GenBank/DDBJ databases">
        <authorList>
            <person name="Palmer J.M."/>
        </authorList>
    </citation>
    <scope>NUCLEOTIDE SEQUENCE [LARGE SCALE GENOMIC DNA]</scope>
    <source>
        <strain evidence="2 3">TWF506</strain>
    </source>
</reference>
<evidence type="ECO:0000313" key="2">
    <source>
        <dbReference type="EMBL" id="KAK6518594.1"/>
    </source>
</evidence>
<evidence type="ECO:0000256" key="1">
    <source>
        <dbReference type="SAM" id="MobiDB-lite"/>
    </source>
</evidence>
<keyword evidence="3" id="KW-1185">Reference proteome</keyword>
<gene>
    <name evidence="2" type="ORF">TWF506_005729</name>
</gene>